<evidence type="ECO:0000256" key="3">
    <source>
        <dbReference type="ARBA" id="ARBA00022448"/>
    </source>
</evidence>
<accession>W0AKJ6</accession>
<dbReference type="PATRIC" id="fig|1123269.5.peg.4486"/>
<dbReference type="Gene3D" id="1.20.58.340">
    <property type="entry name" value="Magnesium transport protein CorA, transmembrane region"/>
    <property type="match status" value="2"/>
</dbReference>
<evidence type="ECO:0000256" key="11">
    <source>
        <dbReference type="SAM" id="Coils"/>
    </source>
</evidence>
<evidence type="ECO:0000256" key="10">
    <source>
        <dbReference type="ARBA" id="ARBA00023136"/>
    </source>
</evidence>
<evidence type="ECO:0008006" key="15">
    <source>
        <dbReference type="Google" id="ProtNLM"/>
    </source>
</evidence>
<organism evidence="13 14">
    <name type="scientific">Sphingomonas sanxanigenens DSM 19645 = NX02</name>
    <dbReference type="NCBI Taxonomy" id="1123269"/>
    <lineage>
        <taxon>Bacteria</taxon>
        <taxon>Pseudomonadati</taxon>
        <taxon>Pseudomonadota</taxon>
        <taxon>Alphaproteobacteria</taxon>
        <taxon>Sphingomonadales</taxon>
        <taxon>Sphingomonadaceae</taxon>
        <taxon>Sphingomonas</taxon>
    </lineage>
</organism>
<dbReference type="EMBL" id="CP006644">
    <property type="protein sequence ID" value="AHE56205.1"/>
    <property type="molecule type" value="Genomic_DNA"/>
</dbReference>
<evidence type="ECO:0000256" key="5">
    <source>
        <dbReference type="ARBA" id="ARBA00022519"/>
    </source>
</evidence>
<dbReference type="OrthoDB" id="9803484at2"/>
<dbReference type="InterPro" id="IPR002523">
    <property type="entry name" value="MgTranspt_CorA/ZnTranspt_ZntB"/>
</dbReference>
<dbReference type="SUPFAM" id="SSF144083">
    <property type="entry name" value="Magnesium transport protein CorA, transmembrane region"/>
    <property type="match status" value="1"/>
</dbReference>
<dbReference type="InterPro" id="IPR045861">
    <property type="entry name" value="CorA_cytoplasmic_dom"/>
</dbReference>
<dbReference type="Proteomes" id="UP000018851">
    <property type="component" value="Chromosome"/>
</dbReference>
<dbReference type="GO" id="GO:0015087">
    <property type="term" value="F:cobalt ion transmembrane transporter activity"/>
    <property type="evidence" value="ECO:0007669"/>
    <property type="project" value="TreeGrafter"/>
</dbReference>
<dbReference type="RefSeq" id="WP_025294330.1">
    <property type="nucleotide sequence ID" value="NZ_CP006644.1"/>
</dbReference>
<dbReference type="AlphaFoldDB" id="W0AKJ6"/>
<dbReference type="PANTHER" id="PTHR46494">
    <property type="entry name" value="CORA FAMILY METAL ION TRANSPORTER (EUROFUNG)"/>
    <property type="match status" value="1"/>
</dbReference>
<dbReference type="GO" id="GO:0000287">
    <property type="term" value="F:magnesium ion binding"/>
    <property type="evidence" value="ECO:0007669"/>
    <property type="project" value="TreeGrafter"/>
</dbReference>
<dbReference type="Pfam" id="PF01544">
    <property type="entry name" value="CorA"/>
    <property type="match status" value="1"/>
</dbReference>
<keyword evidence="6 12" id="KW-0812">Transmembrane</keyword>
<dbReference type="STRING" id="1123269.NX02_22935"/>
<dbReference type="GO" id="GO:0050897">
    <property type="term" value="F:cobalt ion binding"/>
    <property type="evidence" value="ECO:0007669"/>
    <property type="project" value="TreeGrafter"/>
</dbReference>
<feature type="coiled-coil region" evidence="11">
    <location>
        <begin position="217"/>
        <end position="251"/>
    </location>
</feature>
<evidence type="ECO:0000256" key="8">
    <source>
        <dbReference type="ARBA" id="ARBA00022989"/>
    </source>
</evidence>
<evidence type="ECO:0000256" key="1">
    <source>
        <dbReference type="ARBA" id="ARBA00004651"/>
    </source>
</evidence>
<dbReference type="SUPFAM" id="SSF143865">
    <property type="entry name" value="CorA soluble domain-like"/>
    <property type="match status" value="1"/>
</dbReference>
<evidence type="ECO:0000256" key="9">
    <source>
        <dbReference type="ARBA" id="ARBA00023065"/>
    </source>
</evidence>
<reference evidence="13 14" key="1">
    <citation type="submission" date="2013-07" db="EMBL/GenBank/DDBJ databases">
        <title>Completed genome of Sphingomonas sanxanigenens NX02.</title>
        <authorList>
            <person name="Ma T."/>
            <person name="Huang H."/>
            <person name="Wu M."/>
            <person name="Li X."/>
            <person name="Li G."/>
        </authorList>
    </citation>
    <scope>NUCLEOTIDE SEQUENCE [LARGE SCALE GENOMIC DNA]</scope>
    <source>
        <strain evidence="13 14">NX02</strain>
    </source>
</reference>
<name>W0AKJ6_9SPHN</name>
<dbReference type="PANTHER" id="PTHR46494:SF3">
    <property type="entry name" value="ZINC TRANSPORT PROTEIN ZNTB"/>
    <property type="match status" value="1"/>
</dbReference>
<feature type="transmembrane region" description="Helical" evidence="12">
    <location>
        <begin position="291"/>
        <end position="312"/>
    </location>
</feature>
<keyword evidence="3" id="KW-0813">Transport</keyword>
<keyword evidence="4" id="KW-1003">Cell membrane</keyword>
<sequence length="318" mass="35151">MRAFGNVLQGDHASHVSLEEALAQTGVAPLVWLHLDANDPECIAWLEHQSCLNPIVIAALVATETRPRAEAIEGGALINLRGLAENPEMIDDSLASIRIWAEKGRVISVFRHRLTAMPKVEAKMIAGRLRDPGDLIAAIAVAITEQLDPDVAGLGDALDDCEEGLDGQRLYALRRTISRVRSQSIGYRRFVSPQRDALERLSALHADWLADDDRLHLKEAADRAARMAEELEAVRERAALMHEQVMDLRAEQLDTRALLISVVALVFLPLTFVTGLLGMNVEGIPFAHEPWAFQGVLWVCVAIAVAITGYFLRAHWFR</sequence>
<keyword evidence="8 12" id="KW-1133">Transmembrane helix</keyword>
<dbReference type="Gene3D" id="3.30.460.20">
    <property type="entry name" value="CorA soluble domain-like"/>
    <property type="match status" value="1"/>
</dbReference>
<dbReference type="KEGG" id="ssan:NX02_22935"/>
<evidence type="ECO:0000256" key="12">
    <source>
        <dbReference type="SAM" id="Phobius"/>
    </source>
</evidence>
<dbReference type="eggNOG" id="COG0598">
    <property type="taxonomic scope" value="Bacteria"/>
</dbReference>
<comment type="similarity">
    <text evidence="2">Belongs to the CorA metal ion transporter (MIT) (TC 1.A.35) family.</text>
</comment>
<keyword evidence="9" id="KW-0406">Ion transport</keyword>
<keyword evidence="11" id="KW-0175">Coiled coil</keyword>
<evidence type="ECO:0000313" key="13">
    <source>
        <dbReference type="EMBL" id="AHE56205.1"/>
    </source>
</evidence>
<keyword evidence="14" id="KW-1185">Reference proteome</keyword>
<protein>
    <recommendedName>
        <fullName evidence="15">Magnesium transporter CorA</fullName>
    </recommendedName>
</protein>
<proteinExistence type="inferred from homology"/>
<dbReference type="CDD" id="cd12833">
    <property type="entry name" value="ZntB-like_1"/>
    <property type="match status" value="1"/>
</dbReference>
<evidence type="ECO:0000256" key="7">
    <source>
        <dbReference type="ARBA" id="ARBA00022833"/>
    </source>
</evidence>
<keyword evidence="7" id="KW-0862">Zinc</keyword>
<evidence type="ECO:0000313" key="14">
    <source>
        <dbReference type="Proteomes" id="UP000018851"/>
    </source>
</evidence>
<dbReference type="GO" id="GO:0015095">
    <property type="term" value="F:magnesium ion transmembrane transporter activity"/>
    <property type="evidence" value="ECO:0007669"/>
    <property type="project" value="TreeGrafter"/>
</dbReference>
<comment type="subcellular location">
    <subcellularLocation>
        <location evidence="1">Cell membrane</location>
        <topology evidence="1">Multi-pass membrane protein</topology>
    </subcellularLocation>
</comment>
<dbReference type="HOGENOM" id="CLU_007127_2_0_5"/>
<evidence type="ECO:0000256" key="4">
    <source>
        <dbReference type="ARBA" id="ARBA00022475"/>
    </source>
</evidence>
<evidence type="ECO:0000256" key="2">
    <source>
        <dbReference type="ARBA" id="ARBA00009765"/>
    </source>
</evidence>
<evidence type="ECO:0000256" key="6">
    <source>
        <dbReference type="ARBA" id="ARBA00022692"/>
    </source>
</evidence>
<keyword evidence="10 12" id="KW-0472">Membrane</keyword>
<dbReference type="InterPro" id="IPR045863">
    <property type="entry name" value="CorA_TM1_TM2"/>
</dbReference>
<keyword evidence="5" id="KW-0997">Cell inner membrane</keyword>
<gene>
    <name evidence="13" type="ORF">NX02_22935</name>
</gene>
<dbReference type="GO" id="GO:0005886">
    <property type="term" value="C:plasma membrane"/>
    <property type="evidence" value="ECO:0007669"/>
    <property type="project" value="UniProtKB-SubCell"/>
</dbReference>
<feature type="transmembrane region" description="Helical" evidence="12">
    <location>
        <begin position="257"/>
        <end position="279"/>
    </location>
</feature>